<feature type="signal peptide" evidence="2">
    <location>
        <begin position="1"/>
        <end position="26"/>
    </location>
</feature>
<dbReference type="CDD" id="cd13578">
    <property type="entry name" value="PBP2_Bug27"/>
    <property type="match status" value="1"/>
</dbReference>
<dbReference type="AlphaFoldDB" id="H1SH45"/>
<protein>
    <submittedName>
        <fullName evidence="3">ABC transporter substrate-binding protein</fullName>
    </submittedName>
</protein>
<sequence length="325" mass="33647">MTLPQRLAAAALLCLAVAGTSTGANAEPFPSKPIRIVVSFSAGGTTDILAREVANQLGQSLKQTVIVENRPGAGGNIGTEFVAKSAADGYTLLATSVGPVAINPTLYPNLKVNPQTALAPVAPIADVPNVLVVHPSVPASDVAQLVAYAKANPGKLNFASTGVGTAAHLSGALLNERTGANAVHVPYKGADALNDLLAGRVQFMFATIPSVMSHIRAGQLRPLAVTSAKRAEALPDTPTMAEAGVKNLVTGAWFGLFAPKGTPPDVVARLNKAVTDAVNSPDIRKKFVMQGAEPMQYTPESFGKFVVAEYQAWRPIVKASGARID</sequence>
<dbReference type="PIRSF" id="PIRSF017082">
    <property type="entry name" value="YflP"/>
    <property type="match status" value="1"/>
</dbReference>
<dbReference type="Pfam" id="PF03401">
    <property type="entry name" value="TctC"/>
    <property type="match status" value="1"/>
</dbReference>
<dbReference type="PANTHER" id="PTHR42928">
    <property type="entry name" value="TRICARBOXYLATE-BINDING PROTEIN"/>
    <property type="match status" value="1"/>
</dbReference>
<name>H1SH45_9BURK</name>
<comment type="similarity">
    <text evidence="1">Belongs to the UPF0065 (bug) family.</text>
</comment>
<dbReference type="InterPro" id="IPR042100">
    <property type="entry name" value="Bug_dom1"/>
</dbReference>
<dbReference type="RefSeq" id="WP_006163839.1">
    <property type="nucleotide sequence ID" value="NZ_AHJE01000142.1"/>
</dbReference>
<dbReference type="InterPro" id="IPR005064">
    <property type="entry name" value="BUG"/>
</dbReference>
<dbReference type="PANTHER" id="PTHR42928:SF5">
    <property type="entry name" value="BLR1237 PROTEIN"/>
    <property type="match status" value="1"/>
</dbReference>
<evidence type="ECO:0000313" key="4">
    <source>
        <dbReference type="Proteomes" id="UP000005808"/>
    </source>
</evidence>
<evidence type="ECO:0000256" key="2">
    <source>
        <dbReference type="SAM" id="SignalP"/>
    </source>
</evidence>
<dbReference type="PATRIC" id="fig|1127483.3.peg.7708"/>
<dbReference type="Gene3D" id="3.40.190.150">
    <property type="entry name" value="Bordetella uptake gene, domain 1"/>
    <property type="match status" value="1"/>
</dbReference>
<evidence type="ECO:0000256" key="1">
    <source>
        <dbReference type="ARBA" id="ARBA00006987"/>
    </source>
</evidence>
<feature type="chain" id="PRO_5003553540" evidence="2">
    <location>
        <begin position="27"/>
        <end position="325"/>
    </location>
</feature>
<gene>
    <name evidence="3" type="ORF">OR16_38729</name>
</gene>
<accession>H1SH45</accession>
<dbReference type="EMBL" id="AHJE01000142">
    <property type="protein sequence ID" value="EHP38158.1"/>
    <property type="molecule type" value="Genomic_DNA"/>
</dbReference>
<dbReference type="Proteomes" id="UP000005808">
    <property type="component" value="Unassembled WGS sequence"/>
</dbReference>
<dbReference type="SUPFAM" id="SSF53850">
    <property type="entry name" value="Periplasmic binding protein-like II"/>
    <property type="match status" value="1"/>
</dbReference>
<organism evidence="3 4">
    <name type="scientific">Cupriavidus basilensis OR16</name>
    <dbReference type="NCBI Taxonomy" id="1127483"/>
    <lineage>
        <taxon>Bacteria</taxon>
        <taxon>Pseudomonadati</taxon>
        <taxon>Pseudomonadota</taxon>
        <taxon>Betaproteobacteria</taxon>
        <taxon>Burkholderiales</taxon>
        <taxon>Burkholderiaceae</taxon>
        <taxon>Cupriavidus</taxon>
    </lineage>
</organism>
<evidence type="ECO:0000313" key="3">
    <source>
        <dbReference type="EMBL" id="EHP38158.1"/>
    </source>
</evidence>
<comment type="caution">
    <text evidence="3">The sequence shown here is derived from an EMBL/GenBank/DDBJ whole genome shotgun (WGS) entry which is preliminary data.</text>
</comment>
<dbReference type="Gene3D" id="3.40.190.10">
    <property type="entry name" value="Periplasmic binding protein-like II"/>
    <property type="match status" value="1"/>
</dbReference>
<keyword evidence="2" id="KW-0732">Signal</keyword>
<reference evidence="3 4" key="1">
    <citation type="journal article" date="2012" name="J. Bacteriol.">
        <title>De Novo Genome Project of Cupriavidus basilensis OR16.</title>
        <authorList>
            <person name="Cserhati M."/>
            <person name="Kriszt B."/>
            <person name="Szoboszlay S."/>
            <person name="Toth A."/>
            <person name="Szabo I."/>
            <person name="Tancsics A."/>
            <person name="Nagy I."/>
            <person name="Horvath B."/>
            <person name="Nagy I."/>
            <person name="Kukolya J."/>
        </authorList>
    </citation>
    <scope>NUCLEOTIDE SEQUENCE [LARGE SCALE GENOMIC DNA]</scope>
    <source>
        <strain evidence="3 4">OR16</strain>
    </source>
</reference>
<proteinExistence type="inferred from homology"/>